<accession>A0A9D3VK30</accession>
<dbReference type="Proteomes" id="UP000828251">
    <property type="component" value="Unassembled WGS sequence"/>
</dbReference>
<dbReference type="OrthoDB" id="1751997at2759"/>
<gene>
    <name evidence="1" type="ORF">J1N35_023942</name>
</gene>
<feature type="non-terminal residue" evidence="1">
    <location>
        <position position="1"/>
    </location>
</feature>
<protein>
    <submittedName>
        <fullName evidence="1">Uncharacterized protein</fullName>
    </submittedName>
</protein>
<evidence type="ECO:0000313" key="1">
    <source>
        <dbReference type="EMBL" id="KAH1084181.1"/>
    </source>
</evidence>
<sequence>TSLQAQASVKPSFIFVLNSNNWYLELKSLPKLATSIGNMLIDGCSSLEVVGSPSKECNLMGRGCISAINCFNLAKNINALTILKTHLKVEIVDKLIRVAQAECWVKDLTSP</sequence>
<keyword evidence="2" id="KW-1185">Reference proteome</keyword>
<dbReference type="EMBL" id="JAIQCV010000007">
    <property type="protein sequence ID" value="KAH1084181.1"/>
    <property type="molecule type" value="Genomic_DNA"/>
</dbReference>
<dbReference type="AlphaFoldDB" id="A0A9D3VK30"/>
<organism evidence="1 2">
    <name type="scientific">Gossypium stocksii</name>
    <dbReference type="NCBI Taxonomy" id="47602"/>
    <lineage>
        <taxon>Eukaryota</taxon>
        <taxon>Viridiplantae</taxon>
        <taxon>Streptophyta</taxon>
        <taxon>Embryophyta</taxon>
        <taxon>Tracheophyta</taxon>
        <taxon>Spermatophyta</taxon>
        <taxon>Magnoliopsida</taxon>
        <taxon>eudicotyledons</taxon>
        <taxon>Gunneridae</taxon>
        <taxon>Pentapetalae</taxon>
        <taxon>rosids</taxon>
        <taxon>malvids</taxon>
        <taxon>Malvales</taxon>
        <taxon>Malvaceae</taxon>
        <taxon>Malvoideae</taxon>
        <taxon>Gossypium</taxon>
    </lineage>
</organism>
<name>A0A9D3VK30_9ROSI</name>
<reference evidence="1 2" key="1">
    <citation type="journal article" date="2021" name="Plant Biotechnol. J.">
        <title>Multi-omics assisted identification of the key and species-specific regulatory components of drought-tolerant mechanisms in Gossypium stocksii.</title>
        <authorList>
            <person name="Yu D."/>
            <person name="Ke L."/>
            <person name="Zhang D."/>
            <person name="Wu Y."/>
            <person name="Sun Y."/>
            <person name="Mei J."/>
            <person name="Sun J."/>
            <person name="Sun Y."/>
        </authorList>
    </citation>
    <scope>NUCLEOTIDE SEQUENCE [LARGE SCALE GENOMIC DNA]</scope>
    <source>
        <strain evidence="2">cv. E1</strain>
        <tissue evidence="1">Leaf</tissue>
    </source>
</reference>
<comment type="caution">
    <text evidence="1">The sequence shown here is derived from an EMBL/GenBank/DDBJ whole genome shotgun (WGS) entry which is preliminary data.</text>
</comment>
<proteinExistence type="predicted"/>
<evidence type="ECO:0000313" key="2">
    <source>
        <dbReference type="Proteomes" id="UP000828251"/>
    </source>
</evidence>